<dbReference type="OrthoDB" id="9793819at2"/>
<protein>
    <recommendedName>
        <fullName evidence="2">RNA 2',3'-cyclic phosphodiesterase</fullName>
        <shortName evidence="2">RNA 2',3'-CPDase</shortName>
        <ecNumber evidence="2">3.1.4.58</ecNumber>
    </recommendedName>
</protein>
<dbReference type="PANTHER" id="PTHR35561:SF1">
    <property type="entry name" value="RNA 2',3'-CYCLIC PHOSPHODIESTERASE"/>
    <property type="match status" value="1"/>
</dbReference>
<dbReference type="InterPro" id="IPR004175">
    <property type="entry name" value="RNA_CPDase"/>
</dbReference>
<dbReference type="EMBL" id="RAVZ01000157">
    <property type="protein sequence ID" value="RKG84368.1"/>
    <property type="molecule type" value="Genomic_DNA"/>
</dbReference>
<evidence type="ECO:0000313" key="4">
    <source>
        <dbReference type="Proteomes" id="UP000268094"/>
    </source>
</evidence>
<dbReference type="NCBIfam" id="TIGR02258">
    <property type="entry name" value="2_5_ligase"/>
    <property type="match status" value="1"/>
</dbReference>
<dbReference type="Pfam" id="PF13563">
    <property type="entry name" value="2_5_RNA_ligase2"/>
    <property type="match status" value="1"/>
</dbReference>
<sequence length="184" mass="19549">MRLFTAVTLGDALTARAEQGIERLRAHAPEAKWVKPEGVHLTLLFLGDVDPSCLSLLQEALDPVGPRHTPFVLSVGGGGTFGAPHHPSVLWADVRGDITALKALQADVAAALAPLGFASEHPEYTAHLTLARSKKPHGDPALAACARLLDQESWGEGRVDRLSVFESAGGHYASRWDILLGRGA</sequence>
<name>A0A3A8INS3_9BACT</name>
<dbReference type="GO" id="GO:0004113">
    <property type="term" value="F:2',3'-cyclic-nucleotide 3'-phosphodiesterase activity"/>
    <property type="evidence" value="ECO:0007669"/>
    <property type="project" value="InterPro"/>
</dbReference>
<dbReference type="RefSeq" id="WP_120542626.1">
    <property type="nucleotide sequence ID" value="NZ_RAVZ01000157.1"/>
</dbReference>
<dbReference type="SUPFAM" id="SSF55144">
    <property type="entry name" value="LigT-like"/>
    <property type="match status" value="1"/>
</dbReference>
<evidence type="ECO:0000256" key="2">
    <source>
        <dbReference type="HAMAP-Rule" id="MF_01940"/>
    </source>
</evidence>
<dbReference type="Proteomes" id="UP000268094">
    <property type="component" value="Unassembled WGS sequence"/>
</dbReference>
<keyword evidence="4" id="KW-1185">Reference proteome</keyword>
<evidence type="ECO:0000256" key="1">
    <source>
        <dbReference type="ARBA" id="ARBA00022801"/>
    </source>
</evidence>
<comment type="similarity">
    <text evidence="2">Belongs to the 2H phosphoesterase superfamily. ThpR family.</text>
</comment>
<comment type="function">
    <text evidence="2">Hydrolyzes RNA 2',3'-cyclic phosphodiester to an RNA 2'-phosphomonoester.</text>
</comment>
<dbReference type="GO" id="GO:0008664">
    <property type="term" value="F:RNA 2',3'-cyclic 3'-phosphodiesterase activity"/>
    <property type="evidence" value="ECO:0007669"/>
    <property type="project" value="UniProtKB-EC"/>
</dbReference>
<accession>A0A3A8INS3</accession>
<dbReference type="EC" id="3.1.4.58" evidence="2"/>
<feature type="short sequence motif" description="HXTX 1" evidence="2">
    <location>
        <begin position="40"/>
        <end position="43"/>
    </location>
</feature>
<feature type="active site" description="Proton donor" evidence="2">
    <location>
        <position position="40"/>
    </location>
</feature>
<reference evidence="4" key="1">
    <citation type="submission" date="2018-09" db="EMBL/GenBank/DDBJ databases">
        <authorList>
            <person name="Livingstone P.G."/>
            <person name="Whitworth D.E."/>
        </authorList>
    </citation>
    <scope>NUCLEOTIDE SEQUENCE [LARGE SCALE GENOMIC DNA]</scope>
    <source>
        <strain evidence="4">CA054A</strain>
    </source>
</reference>
<dbReference type="Gene3D" id="3.90.1140.10">
    <property type="entry name" value="Cyclic phosphodiesterase"/>
    <property type="match status" value="1"/>
</dbReference>
<dbReference type="AlphaFoldDB" id="A0A3A8INS3"/>
<feature type="active site" description="Proton acceptor" evidence="2">
    <location>
        <position position="127"/>
    </location>
</feature>
<dbReference type="InterPro" id="IPR009097">
    <property type="entry name" value="Cyclic_Pdiesterase"/>
</dbReference>
<gene>
    <name evidence="3" type="primary">thpR</name>
    <name evidence="3" type="ORF">D7V88_22045</name>
</gene>
<dbReference type="PANTHER" id="PTHR35561">
    <property type="entry name" value="RNA 2',3'-CYCLIC PHOSPHODIESTERASE"/>
    <property type="match status" value="1"/>
</dbReference>
<organism evidence="3 4">
    <name type="scientific">Corallococcus terminator</name>
    <dbReference type="NCBI Taxonomy" id="2316733"/>
    <lineage>
        <taxon>Bacteria</taxon>
        <taxon>Pseudomonadati</taxon>
        <taxon>Myxococcota</taxon>
        <taxon>Myxococcia</taxon>
        <taxon>Myxococcales</taxon>
        <taxon>Cystobacterineae</taxon>
        <taxon>Myxococcaceae</taxon>
        <taxon>Corallococcus</taxon>
    </lineage>
</organism>
<comment type="caution">
    <text evidence="3">The sequence shown here is derived from an EMBL/GenBank/DDBJ whole genome shotgun (WGS) entry which is preliminary data.</text>
</comment>
<dbReference type="HAMAP" id="MF_01940">
    <property type="entry name" value="RNA_CPDase"/>
    <property type="match status" value="1"/>
</dbReference>
<proteinExistence type="inferred from homology"/>
<keyword evidence="1 2" id="KW-0378">Hydrolase</keyword>
<evidence type="ECO:0000313" key="3">
    <source>
        <dbReference type="EMBL" id="RKG84368.1"/>
    </source>
</evidence>
<comment type="catalytic activity">
    <reaction evidence="2">
        <text>a 3'-end 2',3'-cyclophospho-ribonucleotide-RNA + H2O = a 3'-end 2'-phospho-ribonucleotide-RNA + H(+)</text>
        <dbReference type="Rhea" id="RHEA:11828"/>
        <dbReference type="Rhea" id="RHEA-COMP:10464"/>
        <dbReference type="Rhea" id="RHEA-COMP:17353"/>
        <dbReference type="ChEBI" id="CHEBI:15377"/>
        <dbReference type="ChEBI" id="CHEBI:15378"/>
        <dbReference type="ChEBI" id="CHEBI:83064"/>
        <dbReference type="ChEBI" id="CHEBI:173113"/>
        <dbReference type="EC" id="3.1.4.58"/>
    </reaction>
</comment>
<feature type="short sequence motif" description="HXTX 2" evidence="2">
    <location>
        <begin position="127"/>
        <end position="130"/>
    </location>
</feature>